<feature type="transmembrane region" description="Helical" evidence="6">
    <location>
        <begin position="362"/>
        <end position="381"/>
    </location>
</feature>
<keyword evidence="5 6" id="KW-0472">Membrane</keyword>
<feature type="transmembrane region" description="Helical" evidence="6">
    <location>
        <begin position="415"/>
        <end position="438"/>
    </location>
</feature>
<dbReference type="Pfam" id="PF01943">
    <property type="entry name" value="Polysacc_synt"/>
    <property type="match status" value="1"/>
</dbReference>
<dbReference type="PANTHER" id="PTHR30250">
    <property type="entry name" value="PST FAMILY PREDICTED COLANIC ACID TRANSPORTER"/>
    <property type="match status" value="1"/>
</dbReference>
<dbReference type="PANTHER" id="PTHR30250:SF11">
    <property type="entry name" value="O-ANTIGEN TRANSPORTER-RELATED"/>
    <property type="match status" value="1"/>
</dbReference>
<comment type="subcellular location">
    <subcellularLocation>
        <location evidence="1">Cell membrane</location>
        <topology evidence="1">Multi-pass membrane protein</topology>
    </subcellularLocation>
</comment>
<dbReference type="Proteomes" id="UP000265643">
    <property type="component" value="Unassembled WGS sequence"/>
</dbReference>
<feature type="transmembrane region" description="Helical" evidence="6">
    <location>
        <begin position="90"/>
        <end position="109"/>
    </location>
</feature>
<feature type="transmembrane region" description="Helical" evidence="6">
    <location>
        <begin position="147"/>
        <end position="168"/>
    </location>
</feature>
<keyword evidence="8" id="KW-1185">Reference proteome</keyword>
<dbReference type="InterPro" id="IPR002797">
    <property type="entry name" value="Polysacc_synth"/>
</dbReference>
<evidence type="ECO:0000256" key="6">
    <source>
        <dbReference type="SAM" id="Phobius"/>
    </source>
</evidence>
<name>A0A391NZL2_9FIRM</name>
<dbReference type="AlphaFoldDB" id="A0A391NZL2"/>
<evidence type="ECO:0000256" key="3">
    <source>
        <dbReference type="ARBA" id="ARBA00022692"/>
    </source>
</evidence>
<dbReference type="InterPro" id="IPR050833">
    <property type="entry name" value="Poly_Biosynth_Transport"/>
</dbReference>
<feature type="transmembrane region" description="Helical" evidence="6">
    <location>
        <begin position="444"/>
        <end position="468"/>
    </location>
</feature>
<evidence type="ECO:0000313" key="7">
    <source>
        <dbReference type="EMBL" id="GCA66505.1"/>
    </source>
</evidence>
<feature type="transmembrane region" description="Helical" evidence="6">
    <location>
        <begin position="174"/>
        <end position="196"/>
    </location>
</feature>
<dbReference type="GO" id="GO:0005886">
    <property type="term" value="C:plasma membrane"/>
    <property type="evidence" value="ECO:0007669"/>
    <property type="project" value="UniProtKB-SubCell"/>
</dbReference>
<feature type="transmembrane region" description="Helical" evidence="6">
    <location>
        <begin position="47"/>
        <end position="69"/>
    </location>
</feature>
<dbReference type="EMBL" id="BHGK01000001">
    <property type="protein sequence ID" value="GCA66505.1"/>
    <property type="molecule type" value="Genomic_DNA"/>
</dbReference>
<gene>
    <name evidence="7" type="ORF">KGMB01110_09410</name>
</gene>
<proteinExistence type="predicted"/>
<evidence type="ECO:0000313" key="8">
    <source>
        <dbReference type="Proteomes" id="UP000265643"/>
    </source>
</evidence>
<dbReference type="CDD" id="cd13128">
    <property type="entry name" value="MATE_Wzx_like"/>
    <property type="match status" value="1"/>
</dbReference>
<organism evidence="7 8">
    <name type="scientific">Mediterraneibacter butyricigenes</name>
    <dbReference type="NCBI Taxonomy" id="2316025"/>
    <lineage>
        <taxon>Bacteria</taxon>
        <taxon>Bacillati</taxon>
        <taxon>Bacillota</taxon>
        <taxon>Clostridia</taxon>
        <taxon>Lachnospirales</taxon>
        <taxon>Lachnospiraceae</taxon>
        <taxon>Mediterraneibacter</taxon>
    </lineage>
</organism>
<evidence type="ECO:0000256" key="2">
    <source>
        <dbReference type="ARBA" id="ARBA00022475"/>
    </source>
</evidence>
<accession>A0A391NZL2</accession>
<comment type="caution">
    <text evidence="7">The sequence shown here is derived from an EMBL/GenBank/DDBJ whole genome shotgun (WGS) entry which is preliminary data.</text>
</comment>
<evidence type="ECO:0000256" key="4">
    <source>
        <dbReference type="ARBA" id="ARBA00022989"/>
    </source>
</evidence>
<feature type="transmembrane region" description="Helical" evidence="6">
    <location>
        <begin position="387"/>
        <end position="408"/>
    </location>
</feature>
<feature type="transmembrane region" description="Helical" evidence="6">
    <location>
        <begin position="294"/>
        <end position="313"/>
    </location>
</feature>
<evidence type="ECO:0000256" key="1">
    <source>
        <dbReference type="ARBA" id="ARBA00004651"/>
    </source>
</evidence>
<evidence type="ECO:0000256" key="5">
    <source>
        <dbReference type="ARBA" id="ARBA00023136"/>
    </source>
</evidence>
<feature type="transmembrane region" description="Helical" evidence="6">
    <location>
        <begin position="252"/>
        <end position="273"/>
    </location>
</feature>
<keyword evidence="2" id="KW-1003">Cell membrane</keyword>
<feature type="transmembrane region" description="Helical" evidence="6">
    <location>
        <begin position="121"/>
        <end position="140"/>
    </location>
</feature>
<feature type="transmembrane region" description="Helical" evidence="6">
    <location>
        <begin position="12"/>
        <end position="35"/>
    </location>
</feature>
<keyword evidence="4 6" id="KW-1133">Transmembrane helix</keyword>
<sequence length="489" mass="54168">MKTSVKMHSVTYNFIMNAILTVSSILFPLITFPYISRVLLVEGSGKVAFAISAVTYFTMFATLGLPTYGIRACAVVRDDREKLSQTVQELLIISAITTAITYAVFFASLFLVPEFAAKKELMMVMGLSIGLTTIGVQWFYNALEQYSYITTCAIVFKLIGLILMFLLVRDPSDYVVYGFVYVVGSFGSYVLNFVRLRRFISFRKREAYDLKQHLKPTLTFFLLAAASSVYLNLDVVMLGFLKGDTEVGYYNAGIKVKTVLTTCVTSLGTVLLPRLSYYVEKQEKEAFYRMVKKAFQFVLVAATPLMVYFILFAKESILFLAGESFLPAITPMQILMPTVLLIGLSNITGIQILTPLGEEKKVVISVLAGAILDFVLNLVLIPKMGSTGAATSTLLAEAMVVLVQARYLKKEWKQMLAGLGLGKILFPLAAATGVGILLTRQIHLSPFFTLLVSAIAFFGVYGVLLLAVREQFTTGMMKSVFRSLPRNIK</sequence>
<keyword evidence="3 6" id="KW-0812">Transmembrane</keyword>
<protein>
    <submittedName>
        <fullName evidence="7">Flippase</fullName>
    </submittedName>
</protein>
<dbReference type="RefSeq" id="WP_306307824.1">
    <property type="nucleotide sequence ID" value="NZ_BHGK01000001.1"/>
</dbReference>
<feature type="transmembrane region" description="Helical" evidence="6">
    <location>
        <begin position="325"/>
        <end position="350"/>
    </location>
</feature>
<feature type="transmembrane region" description="Helical" evidence="6">
    <location>
        <begin position="217"/>
        <end position="240"/>
    </location>
</feature>
<reference evidence="8" key="1">
    <citation type="submission" date="2018-09" db="EMBL/GenBank/DDBJ databases">
        <title>Draft Genome Sequence of Mediterraneibacter sp. KCTC 15684.</title>
        <authorList>
            <person name="Kim J.S."/>
            <person name="Han K.I."/>
            <person name="Suh M.K."/>
            <person name="Lee K.C."/>
            <person name="Eom M.K."/>
            <person name="Lee J.H."/>
            <person name="Park S.H."/>
            <person name="Kang S.W."/>
            <person name="Park J.E."/>
            <person name="Oh B.S."/>
            <person name="Yu S.Y."/>
            <person name="Choi S.H."/>
            <person name="Lee D.H."/>
            <person name="Yoon H."/>
            <person name="Kim B."/>
            <person name="Yang S.J."/>
            <person name="Lee J.S."/>
        </authorList>
    </citation>
    <scope>NUCLEOTIDE SEQUENCE [LARGE SCALE GENOMIC DNA]</scope>
    <source>
        <strain evidence="8">KCTC 15684</strain>
    </source>
</reference>